<feature type="transmembrane region" description="Helical" evidence="1">
    <location>
        <begin position="32"/>
        <end position="53"/>
    </location>
</feature>
<name>H2AUF2_KAZAF</name>
<dbReference type="GO" id="GO:0005743">
    <property type="term" value="C:mitochondrial inner membrane"/>
    <property type="evidence" value="ECO:0007669"/>
    <property type="project" value="EnsemblFungi"/>
</dbReference>
<evidence type="ECO:0000256" key="1">
    <source>
        <dbReference type="SAM" id="Phobius"/>
    </source>
</evidence>
<protein>
    <recommendedName>
        <fullName evidence="4">Cytochrome b-c1 complex subunit 10</fullName>
    </recommendedName>
</protein>
<dbReference type="KEGG" id="kaf:KAFR_0D03540"/>
<keyword evidence="1" id="KW-1133">Transmembrane helix</keyword>
<keyword evidence="1" id="KW-0812">Transmembrane</keyword>
<organism evidence="2 3">
    <name type="scientific">Kazachstania africana (strain ATCC 22294 / BCRC 22015 / CBS 2517 / CECT 1963 / NBRC 1671 / NRRL Y-8276)</name>
    <name type="common">Yeast</name>
    <name type="synonym">Kluyveromyces africanus</name>
    <dbReference type="NCBI Taxonomy" id="1071382"/>
    <lineage>
        <taxon>Eukaryota</taxon>
        <taxon>Fungi</taxon>
        <taxon>Dikarya</taxon>
        <taxon>Ascomycota</taxon>
        <taxon>Saccharomycotina</taxon>
        <taxon>Saccharomycetes</taxon>
        <taxon>Saccharomycetales</taxon>
        <taxon>Saccharomycetaceae</taxon>
        <taxon>Kazachstania</taxon>
    </lineage>
</organism>
<reference evidence="2 3" key="1">
    <citation type="journal article" date="2011" name="Proc. Natl. Acad. Sci. U.S.A.">
        <title>Evolutionary erosion of yeast sex chromosomes by mating-type switching accidents.</title>
        <authorList>
            <person name="Gordon J.L."/>
            <person name="Armisen D."/>
            <person name="Proux-Wera E."/>
            <person name="Oheigeartaigh S.S."/>
            <person name="Byrne K.P."/>
            <person name="Wolfe K.H."/>
        </authorList>
    </citation>
    <scope>NUCLEOTIDE SEQUENCE [LARGE SCALE GENOMIC DNA]</scope>
    <source>
        <strain evidence="3">ATCC 22294 / BCRC 22015 / CBS 2517 / CECT 1963 / NBRC 1671 / NRRL Y-8276</strain>
    </source>
</reference>
<dbReference type="GO" id="GO:0045275">
    <property type="term" value="C:respiratory chain complex III"/>
    <property type="evidence" value="ECO:0007669"/>
    <property type="project" value="EnsemblFungi"/>
</dbReference>
<dbReference type="RefSeq" id="XP_003957137.1">
    <property type="nucleotide sequence ID" value="XM_003957088.1"/>
</dbReference>
<dbReference type="EMBL" id="HE650824">
    <property type="protein sequence ID" value="CCF58002.1"/>
    <property type="molecule type" value="Genomic_DNA"/>
</dbReference>
<sequence>MMQYNTHFGSKVSPHLGRLNFKNLFFNYSPNLMLWGGASLVGVFVFVEGWPLFQQNFFQKIPYFGEHWKKEIPPEDSIN</sequence>
<dbReference type="GO" id="GO:0006122">
    <property type="term" value="P:mitochondrial electron transport, ubiquinol to cytochrome c"/>
    <property type="evidence" value="ECO:0007669"/>
    <property type="project" value="EnsemblFungi"/>
</dbReference>
<keyword evidence="3" id="KW-1185">Reference proteome</keyword>
<dbReference type="PANTHER" id="PTHR28254">
    <property type="entry name" value="CYTOCHROME B-C1 COMPLEX SUBUNIT 10"/>
    <property type="match status" value="1"/>
</dbReference>
<dbReference type="STRING" id="1071382.H2AUF2"/>
<dbReference type="eggNOG" id="ENOG502S83P">
    <property type="taxonomic scope" value="Eukaryota"/>
</dbReference>
<dbReference type="AlphaFoldDB" id="H2AUF2"/>
<keyword evidence="1" id="KW-0472">Membrane</keyword>
<proteinExistence type="predicted"/>
<dbReference type="HOGENOM" id="CLU_152072_2_0_1"/>
<accession>H2AUF2</accession>
<dbReference type="Pfam" id="PF09796">
    <property type="entry name" value="QCR10"/>
    <property type="match status" value="1"/>
</dbReference>
<dbReference type="GeneID" id="13882247"/>
<dbReference type="InterPro" id="IPR019182">
    <property type="entry name" value="Cytochrome_b-c1_su10_fun"/>
</dbReference>
<dbReference type="Proteomes" id="UP000005220">
    <property type="component" value="Chromosome 4"/>
</dbReference>
<dbReference type="FunCoup" id="H2AUF2">
    <property type="interactions" value="133"/>
</dbReference>
<evidence type="ECO:0000313" key="2">
    <source>
        <dbReference type="EMBL" id="CCF58002.1"/>
    </source>
</evidence>
<gene>
    <name evidence="2" type="primary">KAFR0D03540</name>
    <name evidence="2" type="ORF">KAFR_0D03540</name>
</gene>
<dbReference type="GO" id="GO:0008121">
    <property type="term" value="F:quinol-cytochrome-c reductase activity"/>
    <property type="evidence" value="ECO:0007669"/>
    <property type="project" value="EnsemblFungi"/>
</dbReference>
<dbReference type="InParanoid" id="H2AUF2"/>
<dbReference type="OrthoDB" id="2391627at2759"/>
<evidence type="ECO:0008006" key="4">
    <source>
        <dbReference type="Google" id="ProtNLM"/>
    </source>
</evidence>
<evidence type="ECO:0000313" key="3">
    <source>
        <dbReference type="Proteomes" id="UP000005220"/>
    </source>
</evidence>
<dbReference type="PANTHER" id="PTHR28254:SF1">
    <property type="entry name" value="CYTOCHROME B-C1 COMPLEX SUBUNIT 10, MITOCHONDRIAL"/>
    <property type="match status" value="1"/>
</dbReference>